<dbReference type="AlphaFoldDB" id="A0A7H4MTN5"/>
<dbReference type="Proteomes" id="UP000255050">
    <property type="component" value="Unassembled WGS sequence"/>
</dbReference>
<comment type="caution">
    <text evidence="1">The sequence shown here is derived from an EMBL/GenBank/DDBJ whole genome shotgun (WGS) entry which is preliminary data.</text>
</comment>
<proteinExistence type="predicted"/>
<sequence>MNYFESFSIAIGRPYFEHFVIVIDLATSVGHEI</sequence>
<dbReference type="EMBL" id="UGJR01000005">
    <property type="protein sequence ID" value="STS99571.1"/>
    <property type="molecule type" value="Genomic_DNA"/>
</dbReference>
<protein>
    <submittedName>
        <fullName evidence="1">Uncharacterized protein</fullName>
    </submittedName>
</protein>
<gene>
    <name evidence="1" type="ORF">NCTC11694_06020</name>
</gene>
<evidence type="ECO:0000313" key="2">
    <source>
        <dbReference type="Proteomes" id="UP000255050"/>
    </source>
</evidence>
<accession>A0A7H4MTN5</accession>
<organism evidence="1 2">
    <name type="scientific">Klebsiella michiganensis</name>
    <dbReference type="NCBI Taxonomy" id="1134687"/>
    <lineage>
        <taxon>Bacteria</taxon>
        <taxon>Pseudomonadati</taxon>
        <taxon>Pseudomonadota</taxon>
        <taxon>Gammaproteobacteria</taxon>
        <taxon>Enterobacterales</taxon>
        <taxon>Enterobacteriaceae</taxon>
        <taxon>Klebsiella/Raoultella group</taxon>
        <taxon>Klebsiella</taxon>
    </lineage>
</organism>
<name>A0A7H4MTN5_9ENTR</name>
<evidence type="ECO:0000313" key="1">
    <source>
        <dbReference type="EMBL" id="STS99571.1"/>
    </source>
</evidence>
<reference evidence="1 2" key="1">
    <citation type="submission" date="2018-06" db="EMBL/GenBank/DDBJ databases">
        <authorList>
            <consortium name="Pathogen Informatics"/>
            <person name="Doyle S."/>
        </authorList>
    </citation>
    <scope>NUCLEOTIDE SEQUENCE [LARGE SCALE GENOMIC DNA]</scope>
    <source>
        <strain evidence="1 2">NCTC11694</strain>
    </source>
</reference>